<dbReference type="InterPro" id="IPR017732">
    <property type="entry name" value="T4/T6SS_DotU"/>
</dbReference>
<dbReference type="InterPro" id="IPR038522">
    <property type="entry name" value="T4/T6SS_DotU_sf"/>
</dbReference>
<evidence type="ECO:0000256" key="1">
    <source>
        <dbReference type="SAM" id="Phobius"/>
    </source>
</evidence>
<feature type="domain" description="Type IV / VI secretion system DotU" evidence="2">
    <location>
        <begin position="33"/>
        <end position="231"/>
    </location>
</feature>
<reference evidence="3 4" key="1">
    <citation type="submission" date="2020-03" db="EMBL/GenBank/DDBJ databases">
        <title>Metabolic flexibility allows generalist bacteria to become dominant in a frequently disturbed ecosystem.</title>
        <authorList>
            <person name="Chen Y.-J."/>
            <person name="Leung P.M."/>
            <person name="Bay S.K."/>
            <person name="Hugenholtz P."/>
            <person name="Kessler A.J."/>
            <person name="Shelley G."/>
            <person name="Waite D.W."/>
            <person name="Cook P.L."/>
            <person name="Greening C."/>
        </authorList>
    </citation>
    <scope>NUCLEOTIDE SEQUENCE [LARGE SCALE GENOMIC DNA]</scope>
    <source>
        <strain evidence="3">SS_bin_28</strain>
    </source>
</reference>
<dbReference type="PANTHER" id="PTHR38033:SF1">
    <property type="entry name" value="DOTU FAMILY TYPE IV_VI SECRETION SYSTEM PROTEIN"/>
    <property type="match status" value="1"/>
</dbReference>
<comment type="caution">
    <text evidence="3">The sequence shown here is derived from an EMBL/GenBank/DDBJ whole genome shotgun (WGS) entry which is preliminary data.</text>
</comment>
<protein>
    <submittedName>
        <fullName evidence="3">DotU family type IV/VI secretion system protein</fullName>
    </submittedName>
</protein>
<sequence length="253" mass="28325">MAFKNPFKRGPKPASAPVPSEQAAAVEEKHRTLSELAADIFSLVLTLRVNTDFGDPTETRQRIHRLFEVFENEAAKQGVTETAIADAKFAIVALLDEGILNSQWEGKDQWRIMSLQQELYKMNIAGEEFYRRLDKLRENIGANRDVAEVYFDCLSLGFEGRFKLFGREKLDALIADLSKELAAGKGWSMSSLSPRWRRPDDFSESVGEGVPVWVTALFFIPGAALLVVLFSLLARKNASATAEKLRELVQTIS</sequence>
<keyword evidence="1" id="KW-0812">Transmembrane</keyword>
<dbReference type="Proteomes" id="UP000547674">
    <property type="component" value="Unassembled WGS sequence"/>
</dbReference>
<evidence type="ECO:0000259" key="2">
    <source>
        <dbReference type="Pfam" id="PF09850"/>
    </source>
</evidence>
<dbReference type="NCBIfam" id="TIGR03349">
    <property type="entry name" value="IV_VI_DotU"/>
    <property type="match status" value="1"/>
</dbReference>
<gene>
    <name evidence="3" type="ORF">HKN21_08295</name>
</gene>
<evidence type="ECO:0000313" key="4">
    <source>
        <dbReference type="Proteomes" id="UP000547674"/>
    </source>
</evidence>
<dbReference type="PANTHER" id="PTHR38033">
    <property type="entry name" value="MEMBRANE PROTEIN-RELATED"/>
    <property type="match status" value="1"/>
</dbReference>
<name>A0A7Y2E7U1_UNCEI</name>
<evidence type="ECO:0000313" key="3">
    <source>
        <dbReference type="EMBL" id="NNF06746.1"/>
    </source>
</evidence>
<dbReference type="NCBIfam" id="NF038228">
    <property type="entry name" value="IcmH_DotU_IVB"/>
    <property type="match status" value="1"/>
</dbReference>
<keyword evidence="1" id="KW-0472">Membrane</keyword>
<accession>A0A7Y2E7U1</accession>
<feature type="transmembrane region" description="Helical" evidence="1">
    <location>
        <begin position="212"/>
        <end position="234"/>
    </location>
</feature>
<dbReference type="AlphaFoldDB" id="A0A7Y2E7U1"/>
<dbReference type="EMBL" id="JABDJR010000326">
    <property type="protein sequence ID" value="NNF06746.1"/>
    <property type="molecule type" value="Genomic_DNA"/>
</dbReference>
<proteinExistence type="predicted"/>
<dbReference type="Pfam" id="PF09850">
    <property type="entry name" value="DotU"/>
    <property type="match status" value="1"/>
</dbReference>
<dbReference type="Gene3D" id="1.25.40.590">
    <property type="entry name" value="Type IV / VI secretion system, DotU"/>
    <property type="match status" value="1"/>
</dbReference>
<keyword evidence="1" id="KW-1133">Transmembrane helix</keyword>
<organism evidence="3 4">
    <name type="scientific">Eiseniibacteriota bacterium</name>
    <dbReference type="NCBI Taxonomy" id="2212470"/>
    <lineage>
        <taxon>Bacteria</taxon>
        <taxon>Candidatus Eiseniibacteriota</taxon>
    </lineage>
</organism>